<evidence type="ECO:0000256" key="7">
    <source>
        <dbReference type="SAM" id="Phobius"/>
    </source>
</evidence>
<keyword evidence="6 7" id="KW-0472">Membrane</keyword>
<gene>
    <name evidence="8" type="primary">yqjF</name>
    <name evidence="8" type="ORF">OPKNFCMD_0988</name>
</gene>
<accession>A0ABQ4QSG2</accession>
<evidence type="ECO:0000313" key="8">
    <source>
        <dbReference type="EMBL" id="GJD48271.1"/>
    </source>
</evidence>
<evidence type="ECO:0000313" key="9">
    <source>
        <dbReference type="Proteomes" id="UP001055167"/>
    </source>
</evidence>
<feature type="transmembrane region" description="Helical" evidence="7">
    <location>
        <begin position="79"/>
        <end position="97"/>
    </location>
</feature>
<keyword evidence="4 7" id="KW-0812">Transmembrane</keyword>
<evidence type="ECO:0000256" key="6">
    <source>
        <dbReference type="ARBA" id="ARBA00023136"/>
    </source>
</evidence>
<dbReference type="EMBL" id="BPQH01000002">
    <property type="protein sequence ID" value="GJD48271.1"/>
    <property type="molecule type" value="Genomic_DNA"/>
</dbReference>
<feature type="transmembrane region" description="Helical" evidence="7">
    <location>
        <begin position="21"/>
        <end position="39"/>
    </location>
</feature>
<reference evidence="8" key="2">
    <citation type="submission" date="2021-08" db="EMBL/GenBank/DDBJ databases">
        <authorList>
            <person name="Tani A."/>
            <person name="Ola A."/>
            <person name="Ogura Y."/>
            <person name="Katsura K."/>
            <person name="Hayashi T."/>
        </authorList>
    </citation>
    <scope>NUCLEOTIDE SEQUENCE</scope>
    <source>
        <strain evidence="8">KCTC 52305</strain>
    </source>
</reference>
<dbReference type="Proteomes" id="UP001055167">
    <property type="component" value="Unassembled WGS sequence"/>
</dbReference>
<keyword evidence="9" id="KW-1185">Reference proteome</keyword>
<feature type="transmembrane region" description="Helical" evidence="7">
    <location>
        <begin position="51"/>
        <end position="72"/>
    </location>
</feature>
<evidence type="ECO:0000256" key="1">
    <source>
        <dbReference type="ARBA" id="ARBA00004651"/>
    </source>
</evidence>
<evidence type="ECO:0000256" key="4">
    <source>
        <dbReference type="ARBA" id="ARBA00022692"/>
    </source>
</evidence>
<dbReference type="InterPro" id="IPR032808">
    <property type="entry name" value="DoxX"/>
</dbReference>
<comment type="similarity">
    <text evidence="2">Belongs to the DoxX family.</text>
</comment>
<evidence type="ECO:0000256" key="2">
    <source>
        <dbReference type="ARBA" id="ARBA00006679"/>
    </source>
</evidence>
<evidence type="ECO:0000256" key="3">
    <source>
        <dbReference type="ARBA" id="ARBA00022475"/>
    </source>
</evidence>
<proteinExistence type="inferred from homology"/>
<feature type="transmembrane region" description="Helical" evidence="7">
    <location>
        <begin position="109"/>
        <end position="130"/>
    </location>
</feature>
<dbReference type="PANTHER" id="PTHR33452:SF4">
    <property type="entry name" value="BLL4328 PROTEIN"/>
    <property type="match status" value="1"/>
</dbReference>
<organism evidence="8 9">
    <name type="scientific">Methylobacterium crusticola</name>
    <dbReference type="NCBI Taxonomy" id="1697972"/>
    <lineage>
        <taxon>Bacteria</taxon>
        <taxon>Pseudomonadati</taxon>
        <taxon>Pseudomonadota</taxon>
        <taxon>Alphaproteobacteria</taxon>
        <taxon>Hyphomicrobiales</taxon>
        <taxon>Methylobacteriaceae</taxon>
        <taxon>Methylobacterium</taxon>
    </lineage>
</organism>
<protein>
    <submittedName>
        <fullName evidence="8">Inner membrane protein YqjF</fullName>
    </submittedName>
</protein>
<dbReference type="Pfam" id="PF07681">
    <property type="entry name" value="DoxX"/>
    <property type="match status" value="1"/>
</dbReference>
<keyword evidence="5 7" id="KW-1133">Transmembrane helix</keyword>
<comment type="caution">
    <text evidence="8">The sequence shown here is derived from an EMBL/GenBank/DDBJ whole genome shotgun (WGS) entry which is preliminary data.</text>
</comment>
<name>A0ABQ4QSG2_9HYPH</name>
<dbReference type="InterPro" id="IPR051907">
    <property type="entry name" value="DoxX-like_oxidoreductase"/>
</dbReference>
<comment type="subcellular location">
    <subcellularLocation>
        <location evidence="1">Cell membrane</location>
        <topology evidence="1">Multi-pass membrane protein</topology>
    </subcellularLocation>
</comment>
<reference evidence="8" key="1">
    <citation type="journal article" date="2021" name="Front. Microbiol.">
        <title>Comprehensive Comparative Genomics and Phenotyping of Methylobacterium Species.</title>
        <authorList>
            <person name="Alessa O."/>
            <person name="Ogura Y."/>
            <person name="Fujitani Y."/>
            <person name="Takami H."/>
            <person name="Hayashi T."/>
            <person name="Sahin N."/>
            <person name="Tani A."/>
        </authorList>
    </citation>
    <scope>NUCLEOTIDE SEQUENCE</scope>
    <source>
        <strain evidence="8">KCTC 52305</strain>
    </source>
</reference>
<evidence type="ECO:0000256" key="5">
    <source>
        <dbReference type="ARBA" id="ARBA00022989"/>
    </source>
</evidence>
<sequence length="140" mass="15221">MVRTDALTTLQTEWAPRLLSVLRVVAALIFLLHGTQKLLGFPAPPQNGLPAVLSQLWIGGVLELVGGLLLLVGLFTRPVALILSGEMAVAYWMFHAPRNLYPTLNGGDAAILYCFVFLYLVAAGPGPWSADALLRRRVRT</sequence>
<dbReference type="PANTHER" id="PTHR33452">
    <property type="entry name" value="OXIDOREDUCTASE CATD-RELATED"/>
    <property type="match status" value="1"/>
</dbReference>
<dbReference type="RefSeq" id="WP_128562938.1">
    <property type="nucleotide sequence ID" value="NZ_BPQH01000002.1"/>
</dbReference>
<keyword evidence="3" id="KW-1003">Cell membrane</keyword>